<evidence type="ECO:0008006" key="2">
    <source>
        <dbReference type="Google" id="ProtNLM"/>
    </source>
</evidence>
<dbReference type="AlphaFoldDB" id="A0A6C0DZY7"/>
<proteinExistence type="predicted"/>
<accession>A0A6C0DZY7</accession>
<protein>
    <recommendedName>
        <fullName evidence="2">WLM domain-containing protein</fullName>
    </recommendedName>
</protein>
<reference evidence="1" key="1">
    <citation type="journal article" date="2020" name="Nature">
        <title>Giant virus diversity and host interactions through global metagenomics.</title>
        <authorList>
            <person name="Schulz F."/>
            <person name="Roux S."/>
            <person name="Paez-Espino D."/>
            <person name="Jungbluth S."/>
            <person name="Walsh D.A."/>
            <person name="Denef V.J."/>
            <person name="McMahon K.D."/>
            <person name="Konstantinidis K.T."/>
            <person name="Eloe-Fadrosh E.A."/>
            <person name="Kyrpides N.C."/>
            <person name="Woyke T."/>
        </authorList>
    </citation>
    <scope>NUCLEOTIDE SEQUENCE</scope>
    <source>
        <strain evidence="1">GVMAG-M-3300023179-103</strain>
    </source>
</reference>
<evidence type="ECO:0000313" key="1">
    <source>
        <dbReference type="EMBL" id="QHT21921.1"/>
    </source>
</evidence>
<dbReference type="EMBL" id="MN739698">
    <property type="protein sequence ID" value="QHT21921.1"/>
    <property type="molecule type" value="Genomic_DNA"/>
</dbReference>
<name>A0A6C0DZY7_9ZZZZ</name>
<sequence>MKKLLLFIIVCFVLFILYYEYTNYDMVNVISVIDKKKYSVRNREDKNKASNMLAKINENIKKLTFYLMSNIDKFKEYEPYIIQLNNNIESVIISETPFNSNYTSYTVNKGDKILFCLRNKVSSKLLDKNNLHDINLIMYVALHEISHVACPEYNHTPLFNKIFKFFCLEAINIGIYNKIDYSKNPANYCGMTVDNSII</sequence>
<organism evidence="1">
    <name type="scientific">viral metagenome</name>
    <dbReference type="NCBI Taxonomy" id="1070528"/>
    <lineage>
        <taxon>unclassified sequences</taxon>
        <taxon>metagenomes</taxon>
        <taxon>organismal metagenomes</taxon>
    </lineage>
</organism>